<organism evidence="1 2">
    <name type="scientific">Phascolomyces articulosus</name>
    <dbReference type="NCBI Taxonomy" id="60185"/>
    <lineage>
        <taxon>Eukaryota</taxon>
        <taxon>Fungi</taxon>
        <taxon>Fungi incertae sedis</taxon>
        <taxon>Mucoromycota</taxon>
        <taxon>Mucoromycotina</taxon>
        <taxon>Mucoromycetes</taxon>
        <taxon>Mucorales</taxon>
        <taxon>Lichtheimiaceae</taxon>
        <taxon>Phascolomyces</taxon>
    </lineage>
</organism>
<gene>
    <name evidence="1" type="ORF">BDA99DRAFT_544588</name>
</gene>
<reference evidence="1" key="1">
    <citation type="journal article" date="2022" name="IScience">
        <title>Evolution of zygomycete secretomes and the origins of terrestrial fungal ecologies.</title>
        <authorList>
            <person name="Chang Y."/>
            <person name="Wang Y."/>
            <person name="Mondo S."/>
            <person name="Ahrendt S."/>
            <person name="Andreopoulos W."/>
            <person name="Barry K."/>
            <person name="Beard J."/>
            <person name="Benny G.L."/>
            <person name="Blankenship S."/>
            <person name="Bonito G."/>
            <person name="Cuomo C."/>
            <person name="Desiro A."/>
            <person name="Gervers K.A."/>
            <person name="Hundley H."/>
            <person name="Kuo A."/>
            <person name="LaButti K."/>
            <person name="Lang B.F."/>
            <person name="Lipzen A."/>
            <person name="O'Donnell K."/>
            <person name="Pangilinan J."/>
            <person name="Reynolds N."/>
            <person name="Sandor L."/>
            <person name="Smith M.E."/>
            <person name="Tsang A."/>
            <person name="Grigoriev I.V."/>
            <person name="Stajich J.E."/>
            <person name="Spatafora J.W."/>
        </authorList>
    </citation>
    <scope>NUCLEOTIDE SEQUENCE</scope>
    <source>
        <strain evidence="1">RSA 2281</strain>
    </source>
</reference>
<reference evidence="1" key="2">
    <citation type="submission" date="2023-02" db="EMBL/GenBank/DDBJ databases">
        <authorList>
            <consortium name="DOE Joint Genome Institute"/>
            <person name="Mondo S.J."/>
            <person name="Chang Y."/>
            <person name="Wang Y."/>
            <person name="Ahrendt S."/>
            <person name="Andreopoulos W."/>
            <person name="Barry K."/>
            <person name="Beard J."/>
            <person name="Benny G.L."/>
            <person name="Blankenship S."/>
            <person name="Bonito G."/>
            <person name="Cuomo C."/>
            <person name="Desiro A."/>
            <person name="Gervers K.A."/>
            <person name="Hundley H."/>
            <person name="Kuo A."/>
            <person name="LaButti K."/>
            <person name="Lang B.F."/>
            <person name="Lipzen A."/>
            <person name="O'Donnell K."/>
            <person name="Pangilinan J."/>
            <person name="Reynolds N."/>
            <person name="Sandor L."/>
            <person name="Smith M.W."/>
            <person name="Tsang A."/>
            <person name="Grigoriev I.V."/>
            <person name="Stajich J.E."/>
            <person name="Spatafora J.W."/>
        </authorList>
    </citation>
    <scope>NUCLEOTIDE SEQUENCE</scope>
    <source>
        <strain evidence="1">RSA 2281</strain>
    </source>
</reference>
<dbReference type="AlphaFoldDB" id="A0AAD5JVQ7"/>
<accession>A0AAD5JVQ7</accession>
<dbReference type="EMBL" id="JAIXMP010000088">
    <property type="protein sequence ID" value="KAI9243177.1"/>
    <property type="molecule type" value="Genomic_DNA"/>
</dbReference>
<evidence type="ECO:0000313" key="2">
    <source>
        <dbReference type="Proteomes" id="UP001209540"/>
    </source>
</evidence>
<evidence type="ECO:0000313" key="1">
    <source>
        <dbReference type="EMBL" id="KAI9243177.1"/>
    </source>
</evidence>
<dbReference type="Proteomes" id="UP001209540">
    <property type="component" value="Unassembled WGS sequence"/>
</dbReference>
<comment type="caution">
    <text evidence="1">The sequence shown here is derived from an EMBL/GenBank/DDBJ whole genome shotgun (WGS) entry which is preliminary data.</text>
</comment>
<sequence length="183" mass="21755">MILTFLLPFNLKMNTEIQQPIQLKTLHSPINALSQYIRDVYQDIVDQENIEFDYDLTASKPVNIRIITKIIVEFPSLAHFDLKVRKMAITSFNNKRSVHKRLPAIQEIIDRRNHHASHMKSKHNRQVHALEHFRANLEEKYPLSGIDKFLEKEYQSEEESKDKNWRRCPTNFFDQITSQKILL</sequence>
<proteinExistence type="predicted"/>
<protein>
    <submittedName>
        <fullName evidence="1">Uncharacterized protein</fullName>
    </submittedName>
</protein>
<keyword evidence="2" id="KW-1185">Reference proteome</keyword>
<name>A0AAD5JVQ7_9FUNG</name>